<feature type="domain" description="VPS28 C-terminal" evidence="7">
    <location>
        <begin position="120"/>
        <end position="215"/>
    </location>
</feature>
<comment type="similarity">
    <text evidence="5 6">Belongs to the VPS28 family.</text>
</comment>
<dbReference type="Gene3D" id="1.20.1440.200">
    <property type="match status" value="1"/>
</dbReference>
<dbReference type="Gene3D" id="1.20.120.1130">
    <property type="match status" value="1"/>
</dbReference>
<comment type="subcellular location">
    <subcellularLocation>
        <location evidence="1">Endosome</location>
    </subcellularLocation>
</comment>
<dbReference type="InterPro" id="IPR037206">
    <property type="entry name" value="VPS28_C_sf"/>
</dbReference>
<accession>A0A7R9TKW7</accession>
<dbReference type="InterPro" id="IPR007143">
    <property type="entry name" value="Vps28"/>
</dbReference>
<dbReference type="GO" id="GO:0044877">
    <property type="term" value="F:protein-containing complex binding"/>
    <property type="evidence" value="ECO:0007669"/>
    <property type="project" value="TreeGrafter"/>
</dbReference>
<dbReference type="InterPro" id="IPR038358">
    <property type="entry name" value="VPS28_N_sf"/>
</dbReference>
<evidence type="ECO:0000256" key="2">
    <source>
        <dbReference type="ARBA" id="ARBA00022448"/>
    </source>
</evidence>
<proteinExistence type="inferred from homology"/>
<dbReference type="PROSITE" id="PS51310">
    <property type="entry name" value="VPS28_C"/>
    <property type="match status" value="1"/>
</dbReference>
<dbReference type="Pfam" id="PF03997">
    <property type="entry name" value="VPS28"/>
    <property type="match status" value="1"/>
</dbReference>
<dbReference type="PANTHER" id="PTHR12937:SF0">
    <property type="entry name" value="VACUOLAR PROTEIN SORTING-ASSOCIATED PROTEIN 28 HOMOLOG"/>
    <property type="match status" value="1"/>
</dbReference>
<dbReference type="AlphaFoldDB" id="A0A7R9TKW7"/>
<comment type="function">
    <text evidence="5">Component of the ESCRT-I complex (endosomal sorting complex required for transport I), a regulator of vesicular trafficking process.</text>
</comment>
<organism evidence="9">
    <name type="scientific">Prasinoderma coloniale</name>
    <dbReference type="NCBI Taxonomy" id="156133"/>
    <lineage>
        <taxon>Eukaryota</taxon>
        <taxon>Viridiplantae</taxon>
        <taxon>Prasinodermophyta</taxon>
        <taxon>Prasinodermophyceae</taxon>
        <taxon>Prasinodermales</taxon>
        <taxon>Prasinodermaceae</taxon>
        <taxon>Prasinoderma</taxon>
    </lineage>
</organism>
<dbReference type="GO" id="GO:0043328">
    <property type="term" value="P:protein transport to vacuole involved in ubiquitin-dependent protein catabolic process via the multivesicular body sorting pathway"/>
    <property type="evidence" value="ECO:0007669"/>
    <property type="project" value="TreeGrafter"/>
</dbReference>
<keyword evidence="3 5" id="KW-0967">Endosome</keyword>
<protein>
    <recommendedName>
        <fullName evidence="5">Vacuolar protein sorting-associated protein 28 homolog</fullName>
    </recommendedName>
</protein>
<dbReference type="PROSITE" id="PS51313">
    <property type="entry name" value="VPS28_N"/>
    <property type="match status" value="1"/>
</dbReference>
<dbReference type="SUPFAM" id="SSF140427">
    <property type="entry name" value="VPS28 C-terminal domain-like"/>
    <property type="match status" value="1"/>
</dbReference>
<evidence type="ECO:0000313" key="9">
    <source>
        <dbReference type="EMBL" id="CAD8238493.1"/>
    </source>
</evidence>
<keyword evidence="4 5" id="KW-0653">Protein transport</keyword>
<reference evidence="9" key="1">
    <citation type="submission" date="2021-01" db="EMBL/GenBank/DDBJ databases">
        <authorList>
            <person name="Corre E."/>
            <person name="Pelletier E."/>
            <person name="Niang G."/>
            <person name="Scheremetjew M."/>
            <person name="Finn R."/>
            <person name="Kale V."/>
            <person name="Holt S."/>
            <person name="Cochrane G."/>
            <person name="Meng A."/>
            <person name="Brown T."/>
            <person name="Cohen L."/>
        </authorList>
    </citation>
    <scope>NUCLEOTIDE SEQUENCE</scope>
    <source>
        <strain evidence="9">CCMP1413</strain>
    </source>
</reference>
<dbReference type="FunFam" id="1.20.120.1130:FF:000001">
    <property type="entry name" value="Vacuolar protein sorting-associated protein 28 homolog"/>
    <property type="match status" value="1"/>
</dbReference>
<evidence type="ECO:0000256" key="4">
    <source>
        <dbReference type="ARBA" id="ARBA00022927"/>
    </source>
</evidence>
<evidence type="ECO:0000256" key="5">
    <source>
        <dbReference type="PIRNR" id="PIRNR017535"/>
    </source>
</evidence>
<evidence type="ECO:0000256" key="3">
    <source>
        <dbReference type="ARBA" id="ARBA00022753"/>
    </source>
</evidence>
<evidence type="ECO:0000259" key="8">
    <source>
        <dbReference type="PROSITE" id="PS51313"/>
    </source>
</evidence>
<evidence type="ECO:0000256" key="1">
    <source>
        <dbReference type="ARBA" id="ARBA00004177"/>
    </source>
</evidence>
<name>A0A7R9TKW7_9VIRI</name>
<keyword evidence="2 5" id="KW-0813">Transport</keyword>
<dbReference type="PIRSF" id="PIRSF017535">
    <property type="entry name" value="VPS28"/>
    <property type="match status" value="1"/>
</dbReference>
<gene>
    <name evidence="9" type="ORF">PCOL08062_LOCUS5691</name>
</gene>
<sequence>MSGAGHAAAPPVRLWSSKAEREHYENSADLFAIIKSAEKLEKAFQRDAVTTAEYEAACSKLIAQFKTVRSALGKSVADVESFMATYNMHCPYARQRLLVSGMPATIEHSVRAASQADNAQAAKAAAECTQFFITAMDALKMNMVAVDTVHPLLTDVVGSLNRLRLKGSFEGLEKIKQWAATLNRRSAADELSEEEVRQLLFELETAYNAFHTMLGAG</sequence>
<dbReference type="InterPro" id="IPR017898">
    <property type="entry name" value="VPS28_N"/>
</dbReference>
<evidence type="ECO:0000256" key="6">
    <source>
        <dbReference type="PROSITE-ProRule" id="PRU00642"/>
    </source>
</evidence>
<dbReference type="EMBL" id="HBDZ01007455">
    <property type="protein sequence ID" value="CAD8238493.1"/>
    <property type="molecule type" value="Transcribed_RNA"/>
</dbReference>
<dbReference type="PANTHER" id="PTHR12937">
    <property type="entry name" value="VACUOLAR PROTEIN SORTING 28, ISOFORM 2 VPS28"/>
    <property type="match status" value="1"/>
</dbReference>
<evidence type="ECO:0000259" key="7">
    <source>
        <dbReference type="PROSITE" id="PS51310"/>
    </source>
</evidence>
<dbReference type="InterPro" id="IPR037202">
    <property type="entry name" value="ESCRT_assembly_dom"/>
</dbReference>
<dbReference type="GO" id="GO:0000813">
    <property type="term" value="C:ESCRT I complex"/>
    <property type="evidence" value="ECO:0007669"/>
    <property type="project" value="UniProtKB-UniRule"/>
</dbReference>
<dbReference type="SUPFAM" id="SSF140111">
    <property type="entry name" value="Endosomal sorting complex assembly domain"/>
    <property type="match status" value="1"/>
</dbReference>
<dbReference type="InterPro" id="IPR017899">
    <property type="entry name" value="VPS28_C"/>
</dbReference>
<feature type="domain" description="VPS28 N-terminal" evidence="8">
    <location>
        <begin position="1"/>
        <end position="108"/>
    </location>
</feature>